<protein>
    <submittedName>
        <fullName evidence="6">Protein-export chaperone SecB</fullName>
    </submittedName>
</protein>
<evidence type="ECO:0000256" key="4">
    <source>
        <dbReference type="ARBA" id="ARBA00023010"/>
    </source>
</evidence>
<dbReference type="Gene3D" id="3.10.420.10">
    <property type="entry name" value="SecB-like"/>
    <property type="match status" value="1"/>
</dbReference>
<dbReference type="InterPro" id="IPR003708">
    <property type="entry name" value="SecB"/>
</dbReference>
<comment type="similarity">
    <text evidence="1">Belongs to the SecB family.</text>
</comment>
<evidence type="ECO:0000256" key="5">
    <source>
        <dbReference type="ARBA" id="ARBA00023186"/>
    </source>
</evidence>
<keyword evidence="2" id="KW-0813">Transport</keyword>
<dbReference type="PANTHER" id="PTHR36918">
    <property type="match status" value="1"/>
</dbReference>
<evidence type="ECO:0000313" key="6">
    <source>
        <dbReference type="EMBL" id="MDI2112953.1"/>
    </source>
</evidence>
<proteinExistence type="inferred from homology"/>
<sequence>MSENNPTLEATKLSDLQLHTQYIKEISLKIPAAPYIFENIPASPNLTVTVDVNAQQLVEEQPNFDVTVFISCVSTVTTDDNRNDSIFSLYLQYAGMVSFPTLETSNLEDLLMIHTPDLLFPEIRNTVLNITRSANLPPVTLQRIDFATMWKEKKQADTK</sequence>
<dbReference type="Proteomes" id="UP001431775">
    <property type="component" value="Unassembled WGS sequence"/>
</dbReference>
<evidence type="ECO:0000256" key="3">
    <source>
        <dbReference type="ARBA" id="ARBA00022927"/>
    </source>
</evidence>
<dbReference type="Pfam" id="PF02556">
    <property type="entry name" value="SecB"/>
    <property type="match status" value="1"/>
</dbReference>
<evidence type="ECO:0000256" key="2">
    <source>
        <dbReference type="ARBA" id="ARBA00022448"/>
    </source>
</evidence>
<keyword evidence="7" id="KW-1185">Reference proteome</keyword>
<reference evidence="6" key="1">
    <citation type="submission" date="2023-05" db="EMBL/GenBank/DDBJ databases">
        <title>Whole genome sequence of Commensalibacter sp.</title>
        <authorList>
            <person name="Charoenyingcharoen P."/>
            <person name="Yukphan P."/>
        </authorList>
    </citation>
    <scope>NUCLEOTIDE SEQUENCE</scope>
    <source>
        <strain evidence="6">TBRC 10068</strain>
    </source>
</reference>
<gene>
    <name evidence="6" type="ORF">QJV33_06580</name>
</gene>
<dbReference type="RefSeq" id="WP_281462576.1">
    <property type="nucleotide sequence ID" value="NZ_JASBAN010000001.1"/>
</dbReference>
<keyword evidence="3" id="KW-0653">Protein transport</keyword>
<evidence type="ECO:0000256" key="1">
    <source>
        <dbReference type="ARBA" id="ARBA00009990"/>
    </source>
</evidence>
<dbReference type="PANTHER" id="PTHR36918:SF1">
    <property type="entry name" value="PROTEIN-EXPORT PROTEIN SECB"/>
    <property type="match status" value="1"/>
</dbReference>
<comment type="caution">
    <text evidence="6">The sequence shown here is derived from an EMBL/GenBank/DDBJ whole genome shotgun (WGS) entry which is preliminary data.</text>
</comment>
<keyword evidence="5" id="KW-0143">Chaperone</keyword>
<evidence type="ECO:0000313" key="7">
    <source>
        <dbReference type="Proteomes" id="UP001431775"/>
    </source>
</evidence>
<dbReference type="PRINTS" id="PR01594">
    <property type="entry name" value="SECBCHAPRONE"/>
</dbReference>
<dbReference type="SUPFAM" id="SSF54611">
    <property type="entry name" value="SecB-like"/>
    <property type="match status" value="1"/>
</dbReference>
<name>A0ABT6Q9Q3_9PROT</name>
<accession>A0ABT6Q9Q3</accession>
<keyword evidence="4" id="KW-0811">Translocation</keyword>
<dbReference type="EMBL" id="JASBAN010000001">
    <property type="protein sequence ID" value="MDI2112953.1"/>
    <property type="molecule type" value="Genomic_DNA"/>
</dbReference>
<organism evidence="6 7">
    <name type="scientific">Commensalibacter nepenthis</name>
    <dbReference type="NCBI Taxonomy" id="3043872"/>
    <lineage>
        <taxon>Bacteria</taxon>
        <taxon>Pseudomonadati</taxon>
        <taxon>Pseudomonadota</taxon>
        <taxon>Alphaproteobacteria</taxon>
        <taxon>Acetobacterales</taxon>
        <taxon>Acetobacteraceae</taxon>
    </lineage>
</organism>
<dbReference type="InterPro" id="IPR035958">
    <property type="entry name" value="SecB-like_sf"/>
</dbReference>